<feature type="transmembrane region" description="Helical" evidence="1">
    <location>
        <begin position="68"/>
        <end position="86"/>
    </location>
</feature>
<dbReference type="EMBL" id="FOKI01000003">
    <property type="protein sequence ID" value="SFA81825.1"/>
    <property type="molecule type" value="Genomic_DNA"/>
</dbReference>
<keyword evidence="1" id="KW-1133">Transmembrane helix</keyword>
<keyword evidence="3" id="KW-1185">Reference proteome</keyword>
<evidence type="ECO:0008006" key="4">
    <source>
        <dbReference type="Google" id="ProtNLM"/>
    </source>
</evidence>
<keyword evidence="1" id="KW-0812">Transmembrane</keyword>
<sequence>MQISTIIMVMTSLLFFAMGMGVFLSKTFKSLEEEKRNYVKINGMIYTFVGLTSLIIAVFDYMTKTKVTLLIFVFIIFVSAVLQLILSKTLNK</sequence>
<protein>
    <recommendedName>
        <fullName evidence="4">DUF3784 domain-containing protein</fullName>
    </recommendedName>
</protein>
<organism evidence="2 3">
    <name type="scientific">Clostridium frigidicarnis</name>
    <dbReference type="NCBI Taxonomy" id="84698"/>
    <lineage>
        <taxon>Bacteria</taxon>
        <taxon>Bacillati</taxon>
        <taxon>Bacillota</taxon>
        <taxon>Clostridia</taxon>
        <taxon>Eubacteriales</taxon>
        <taxon>Clostridiaceae</taxon>
        <taxon>Clostridium</taxon>
    </lineage>
</organism>
<gene>
    <name evidence="2" type="ORF">SAMN04488528_1003152</name>
</gene>
<keyword evidence="1" id="KW-0472">Membrane</keyword>
<evidence type="ECO:0000256" key="1">
    <source>
        <dbReference type="SAM" id="Phobius"/>
    </source>
</evidence>
<dbReference type="AlphaFoldDB" id="A0A1I0VZD6"/>
<evidence type="ECO:0000313" key="3">
    <source>
        <dbReference type="Proteomes" id="UP000198619"/>
    </source>
</evidence>
<feature type="transmembrane region" description="Helical" evidence="1">
    <location>
        <begin position="6"/>
        <end position="24"/>
    </location>
</feature>
<dbReference type="Proteomes" id="UP000198619">
    <property type="component" value="Unassembled WGS sequence"/>
</dbReference>
<name>A0A1I0VZD6_9CLOT</name>
<proteinExistence type="predicted"/>
<feature type="transmembrane region" description="Helical" evidence="1">
    <location>
        <begin position="44"/>
        <end position="62"/>
    </location>
</feature>
<accession>A0A1I0VZD6</accession>
<evidence type="ECO:0000313" key="2">
    <source>
        <dbReference type="EMBL" id="SFA81825.1"/>
    </source>
</evidence>
<reference evidence="2 3" key="1">
    <citation type="submission" date="2016-10" db="EMBL/GenBank/DDBJ databases">
        <authorList>
            <person name="de Groot N.N."/>
        </authorList>
    </citation>
    <scope>NUCLEOTIDE SEQUENCE [LARGE SCALE GENOMIC DNA]</scope>
    <source>
        <strain evidence="2 3">DSM 12271</strain>
    </source>
</reference>